<sequence>MAKLKGGPETRKVGCFPSQGTKAVQAEMATPQVRSLLP</sequence>
<reference evidence="2" key="1">
    <citation type="submission" date="2013-09" db="EMBL/GenBank/DDBJ databases">
        <title>Corchorus olitorius genome sequencing.</title>
        <authorList>
            <person name="Alam M."/>
            <person name="Haque M.S."/>
            <person name="Islam M.S."/>
            <person name="Emdad E.M."/>
            <person name="Islam M.M."/>
            <person name="Ahmed B."/>
            <person name="Halim A."/>
            <person name="Hossen Q.M.M."/>
            <person name="Hossain M.Z."/>
            <person name="Ahmed R."/>
            <person name="Khan M.M."/>
            <person name="Islam R."/>
            <person name="Rashid M.M."/>
            <person name="Khan S.A."/>
            <person name="Rahman M.S."/>
            <person name="Alam M."/>
            <person name="Yahiya A.S."/>
            <person name="Khan M.S."/>
            <person name="Azam M.S."/>
            <person name="Haque T."/>
            <person name="Lashkar M.Z.H."/>
            <person name="Akhand A.I."/>
            <person name="Morshed G."/>
            <person name="Roy S."/>
            <person name="Uddin K.S."/>
            <person name="Rabeya T."/>
            <person name="Hossain A.S."/>
            <person name="Chowdhury A."/>
            <person name="Snigdha A.R."/>
            <person name="Mortoza M.S."/>
            <person name="Matin S.A."/>
            <person name="Hoque S.M.E."/>
            <person name="Islam M.K."/>
            <person name="Roy D.K."/>
            <person name="Haider R."/>
            <person name="Moosa M.M."/>
            <person name="Elias S.M."/>
            <person name="Hasan A.M."/>
            <person name="Jahan S."/>
            <person name="Shafiuddin M."/>
            <person name="Mahmood N."/>
            <person name="Shommy N.S."/>
        </authorList>
    </citation>
    <scope>NUCLEOTIDE SEQUENCE [LARGE SCALE GENOMIC DNA]</scope>
    <source>
        <strain evidence="2">cv. O-4</strain>
    </source>
</reference>
<dbReference type="Proteomes" id="UP000187203">
    <property type="component" value="Unassembled WGS sequence"/>
</dbReference>
<name>A0A1R3JZK8_9ROSI</name>
<keyword evidence="2" id="KW-1185">Reference proteome</keyword>
<proteinExistence type="predicted"/>
<protein>
    <submittedName>
        <fullName evidence="1">Uncharacterized protein</fullName>
    </submittedName>
</protein>
<evidence type="ECO:0000313" key="2">
    <source>
        <dbReference type="Proteomes" id="UP000187203"/>
    </source>
</evidence>
<dbReference type="AlphaFoldDB" id="A0A1R3JZK8"/>
<dbReference type="EMBL" id="AWUE01014960">
    <property type="protein sequence ID" value="OMP00279.1"/>
    <property type="molecule type" value="Genomic_DNA"/>
</dbReference>
<evidence type="ECO:0000313" key="1">
    <source>
        <dbReference type="EMBL" id="OMP00279.1"/>
    </source>
</evidence>
<accession>A0A1R3JZK8</accession>
<gene>
    <name evidence="1" type="ORF">COLO4_12790</name>
</gene>
<comment type="caution">
    <text evidence="1">The sequence shown here is derived from an EMBL/GenBank/DDBJ whole genome shotgun (WGS) entry which is preliminary data.</text>
</comment>
<organism evidence="1 2">
    <name type="scientific">Corchorus olitorius</name>
    <dbReference type="NCBI Taxonomy" id="93759"/>
    <lineage>
        <taxon>Eukaryota</taxon>
        <taxon>Viridiplantae</taxon>
        <taxon>Streptophyta</taxon>
        <taxon>Embryophyta</taxon>
        <taxon>Tracheophyta</taxon>
        <taxon>Spermatophyta</taxon>
        <taxon>Magnoliopsida</taxon>
        <taxon>eudicotyledons</taxon>
        <taxon>Gunneridae</taxon>
        <taxon>Pentapetalae</taxon>
        <taxon>rosids</taxon>
        <taxon>malvids</taxon>
        <taxon>Malvales</taxon>
        <taxon>Malvaceae</taxon>
        <taxon>Grewioideae</taxon>
        <taxon>Apeibeae</taxon>
        <taxon>Corchorus</taxon>
    </lineage>
</organism>